<evidence type="ECO:0000256" key="8">
    <source>
        <dbReference type="ARBA" id="ARBA00022827"/>
    </source>
</evidence>
<dbReference type="FunFam" id="3.50.50.60:FF:000004">
    <property type="entry name" value="protein-methionine sulfoxide oxidase MICAL2 isoform X1"/>
    <property type="match status" value="1"/>
</dbReference>
<comment type="cofactor">
    <cofactor evidence="1">
        <name>FAD</name>
        <dbReference type="ChEBI" id="CHEBI:57692"/>
    </cofactor>
</comment>
<dbReference type="GO" id="GO:0046872">
    <property type="term" value="F:metal ion binding"/>
    <property type="evidence" value="ECO:0007669"/>
    <property type="project" value="UniProtKB-KW"/>
</dbReference>
<dbReference type="SUPFAM" id="SSF51905">
    <property type="entry name" value="FAD/NAD(P)-binding domain"/>
    <property type="match status" value="1"/>
</dbReference>
<dbReference type="PRINTS" id="PR00420">
    <property type="entry name" value="RNGMNOXGNASE"/>
</dbReference>
<dbReference type="AlphaFoldDB" id="A0A9P0FP54"/>
<protein>
    <recommendedName>
        <fullName evidence="4">F-actin monooxygenase</fullName>
        <ecNumber evidence="4">1.14.13.225</ecNumber>
    </recommendedName>
</protein>
<evidence type="ECO:0000256" key="14">
    <source>
        <dbReference type="ARBA" id="ARBA00023203"/>
    </source>
</evidence>
<name>A0A9P0FP54_CHRIL</name>
<keyword evidence="7" id="KW-0479">Metal-binding</keyword>
<evidence type="ECO:0000256" key="4">
    <source>
        <dbReference type="ARBA" id="ARBA00012709"/>
    </source>
</evidence>
<keyword evidence="19" id="KW-1185">Reference proteome</keyword>
<keyword evidence="9" id="KW-0862">Zinc</keyword>
<proteinExistence type="inferred from homology"/>
<dbReference type="Gene3D" id="3.50.50.60">
    <property type="entry name" value="FAD/NAD(P)-binding domain"/>
    <property type="match status" value="1"/>
</dbReference>
<dbReference type="Pfam" id="PF00890">
    <property type="entry name" value="FAD_binding_2"/>
    <property type="match status" value="1"/>
</dbReference>
<keyword evidence="12" id="KW-0503">Monooxygenase</keyword>
<dbReference type="GO" id="GO:0005737">
    <property type="term" value="C:cytoplasm"/>
    <property type="evidence" value="ECO:0007669"/>
    <property type="project" value="UniProtKB-SubCell"/>
</dbReference>
<keyword evidence="11" id="KW-0560">Oxidoreductase</keyword>
<evidence type="ECO:0000256" key="6">
    <source>
        <dbReference type="ARBA" id="ARBA00022630"/>
    </source>
</evidence>
<dbReference type="InterPro" id="IPR057494">
    <property type="entry name" value="Rossman_Mical"/>
</dbReference>
<reference evidence="18" key="1">
    <citation type="submission" date="2021-12" db="EMBL/GenBank/DDBJ databases">
        <authorList>
            <person name="King R."/>
        </authorList>
    </citation>
    <scope>NUCLEOTIDE SEQUENCE</scope>
</reference>
<dbReference type="GO" id="GO:0003779">
    <property type="term" value="F:actin binding"/>
    <property type="evidence" value="ECO:0007669"/>
    <property type="project" value="UniProtKB-KW"/>
</dbReference>
<keyword evidence="13" id="KW-0440">LIM domain</keyword>
<evidence type="ECO:0000256" key="2">
    <source>
        <dbReference type="ARBA" id="ARBA00004496"/>
    </source>
</evidence>
<sequence>MNRGARVEPTPPECALAAEMFDHFCSAGTMKQILALHREICNTLNLKPNRLPDFYPKLKAKLASSWKAQALFKKFDARANHKVYGKGRACAAGKVLIIGAGPCGLRAAIECQLLGAKVVVIEKRDRMSRNNVLHLWPFVIQDLRALGAKKFFGKFCAGSIDHISIRQLQCILMKVALLLGVEFHEGVSFEELLEPSVTENSETLGWRARVLPTDHVVSQYEFDVLLGADGKRNTLNGFKRKEFRGKLAMAITANFINRHSEQEASVPEISGVAFIFNQKFFKELYEVTGIDLENIVYYKDDTHYFVMTAKKHSLLDKGVLLNDFTEVSRLLSVENVDRGALMRYAQEAARFSTDGRLPLRDFALNHYGEPDVALFDFTSMYAAENASLVYERHGRRLLCQLVGDSLLEPFWPTGSGCARGFLSALDAGWAVRAWGQSPAPHPLQVIAERESIYRLLAQTTPENLHRDFGAYTLDPGTRYPNLNRAAVTPHRVTSFYDSDDPLPLDAAPTARKRRREAEVPEEALVSWVAWSEPGIRAASSPAAITELLRRYRPDLLPSTTAPRAVYHILQQEFGIAPFSSGGTLRDVPDAKLRSYLTRVYNAFKGEVPHVHHQTDVFDQVIDVLLC</sequence>
<dbReference type="OrthoDB" id="20799at2759"/>
<comment type="catalytic activity">
    <reaction evidence="15">
        <text>L-methionyl-[F-actin] + NADPH + O2 + H(+) = L-methionyl-(R)-S-oxide-[F-actin] + NADP(+) + H2O</text>
        <dbReference type="Rhea" id="RHEA:51308"/>
        <dbReference type="Rhea" id="RHEA-COMP:12953"/>
        <dbReference type="Rhea" id="RHEA-COMP:12956"/>
        <dbReference type="ChEBI" id="CHEBI:15377"/>
        <dbReference type="ChEBI" id="CHEBI:15378"/>
        <dbReference type="ChEBI" id="CHEBI:15379"/>
        <dbReference type="ChEBI" id="CHEBI:16044"/>
        <dbReference type="ChEBI" id="CHEBI:45764"/>
        <dbReference type="ChEBI" id="CHEBI:57783"/>
        <dbReference type="ChEBI" id="CHEBI:58349"/>
        <dbReference type="EC" id="1.14.13.225"/>
    </reaction>
</comment>
<keyword evidence="14" id="KW-0009">Actin-binding</keyword>
<keyword evidence="6" id="KW-0285">Flavoprotein</keyword>
<accession>A0A9P0FP54</accession>
<dbReference type="Proteomes" id="UP001154114">
    <property type="component" value="Chromosome 1"/>
</dbReference>
<evidence type="ECO:0000256" key="3">
    <source>
        <dbReference type="ARBA" id="ARBA00008223"/>
    </source>
</evidence>
<evidence type="ECO:0000256" key="7">
    <source>
        <dbReference type="ARBA" id="ARBA00022723"/>
    </source>
</evidence>
<organism evidence="18 19">
    <name type="scientific">Chrysodeixis includens</name>
    <name type="common">Soybean looper</name>
    <name type="synonym">Pseudoplusia includens</name>
    <dbReference type="NCBI Taxonomy" id="689277"/>
    <lineage>
        <taxon>Eukaryota</taxon>
        <taxon>Metazoa</taxon>
        <taxon>Ecdysozoa</taxon>
        <taxon>Arthropoda</taxon>
        <taxon>Hexapoda</taxon>
        <taxon>Insecta</taxon>
        <taxon>Pterygota</taxon>
        <taxon>Neoptera</taxon>
        <taxon>Endopterygota</taxon>
        <taxon>Lepidoptera</taxon>
        <taxon>Glossata</taxon>
        <taxon>Ditrysia</taxon>
        <taxon>Noctuoidea</taxon>
        <taxon>Noctuidae</taxon>
        <taxon>Plusiinae</taxon>
        <taxon>Chrysodeixis</taxon>
    </lineage>
</organism>
<evidence type="ECO:0000313" key="19">
    <source>
        <dbReference type="Proteomes" id="UP001154114"/>
    </source>
</evidence>
<comment type="subcellular location">
    <subcellularLocation>
        <location evidence="2">Cytoplasm</location>
    </subcellularLocation>
</comment>
<evidence type="ECO:0000313" key="18">
    <source>
        <dbReference type="EMBL" id="CAH0577767.1"/>
    </source>
</evidence>
<evidence type="ECO:0000256" key="11">
    <source>
        <dbReference type="ARBA" id="ARBA00023002"/>
    </source>
</evidence>
<dbReference type="PANTHER" id="PTHR23167:SF54">
    <property type="entry name" value="[F-ACTIN]-MONOOXYGENASE MICAL"/>
    <property type="match status" value="1"/>
</dbReference>
<evidence type="ECO:0000256" key="15">
    <source>
        <dbReference type="ARBA" id="ARBA00049522"/>
    </source>
</evidence>
<evidence type="ECO:0000256" key="12">
    <source>
        <dbReference type="ARBA" id="ARBA00023033"/>
    </source>
</evidence>
<evidence type="ECO:0000256" key="5">
    <source>
        <dbReference type="ARBA" id="ARBA00022490"/>
    </source>
</evidence>
<evidence type="ECO:0000256" key="10">
    <source>
        <dbReference type="ARBA" id="ARBA00022857"/>
    </source>
</evidence>
<gene>
    <name evidence="18" type="ORF">CINC_LOCUS154</name>
</gene>
<evidence type="ECO:0000256" key="1">
    <source>
        <dbReference type="ARBA" id="ARBA00001974"/>
    </source>
</evidence>
<dbReference type="EC" id="1.14.13.225" evidence="4"/>
<keyword evidence="10" id="KW-0521">NADP</keyword>
<dbReference type="GO" id="GO:0120501">
    <property type="term" value="F:F-actin monooxygenase activity"/>
    <property type="evidence" value="ECO:0007669"/>
    <property type="project" value="UniProtKB-EC"/>
</dbReference>
<dbReference type="InterPro" id="IPR036188">
    <property type="entry name" value="FAD/NAD-bd_sf"/>
</dbReference>
<feature type="domain" description="FAD-dependent oxidoreductase 2 FAD-binding" evidence="16">
    <location>
        <begin position="95"/>
        <end position="127"/>
    </location>
</feature>
<evidence type="ECO:0000256" key="9">
    <source>
        <dbReference type="ARBA" id="ARBA00022833"/>
    </source>
</evidence>
<evidence type="ECO:0000256" key="13">
    <source>
        <dbReference type="ARBA" id="ARBA00023038"/>
    </source>
</evidence>
<dbReference type="PANTHER" id="PTHR23167">
    <property type="entry name" value="CALPONIN HOMOLOGY DOMAIN-CONTAINING PROTEIN DDB_G0272472-RELATED"/>
    <property type="match status" value="1"/>
</dbReference>
<feature type="domain" description="[F-actin]-monooxygenase MICAL1-3-like Rossman" evidence="17">
    <location>
        <begin position="247"/>
        <end position="376"/>
    </location>
</feature>
<dbReference type="Pfam" id="PF25413">
    <property type="entry name" value="Rossman_Mical"/>
    <property type="match status" value="1"/>
</dbReference>
<dbReference type="InterPro" id="IPR050540">
    <property type="entry name" value="F-actin_Monoox_Mical"/>
</dbReference>
<dbReference type="InterPro" id="IPR003953">
    <property type="entry name" value="FAD-dep_OxRdtase_2_FAD-bd"/>
</dbReference>
<evidence type="ECO:0000259" key="17">
    <source>
        <dbReference type="Pfam" id="PF25413"/>
    </source>
</evidence>
<comment type="similarity">
    <text evidence="3">Belongs to the Mical family.</text>
</comment>
<keyword evidence="5" id="KW-0963">Cytoplasm</keyword>
<keyword evidence="8" id="KW-0274">FAD</keyword>
<dbReference type="EMBL" id="LR824004">
    <property type="protein sequence ID" value="CAH0577767.1"/>
    <property type="molecule type" value="Genomic_DNA"/>
</dbReference>
<evidence type="ECO:0000259" key="16">
    <source>
        <dbReference type="Pfam" id="PF00890"/>
    </source>
</evidence>